<accession>A0A1G5H696</accession>
<dbReference type="EMBL" id="FMUN01000008">
    <property type="protein sequence ID" value="SCY59181.1"/>
    <property type="molecule type" value="Genomic_DNA"/>
</dbReference>
<evidence type="ECO:0000259" key="2">
    <source>
        <dbReference type="Pfam" id="PF04909"/>
    </source>
</evidence>
<feature type="domain" description="Amidohydrolase-related" evidence="2">
    <location>
        <begin position="107"/>
        <end position="300"/>
    </location>
</feature>
<organism evidence="3 4">
    <name type="scientific">Thiohalorhabdus denitrificans</name>
    <dbReference type="NCBI Taxonomy" id="381306"/>
    <lineage>
        <taxon>Bacteria</taxon>
        <taxon>Pseudomonadati</taxon>
        <taxon>Pseudomonadota</taxon>
        <taxon>Gammaproteobacteria</taxon>
        <taxon>Thiohalorhabdales</taxon>
        <taxon>Thiohalorhabdaceae</taxon>
        <taxon>Thiohalorhabdus</taxon>
    </lineage>
</organism>
<dbReference type="RefSeq" id="WP_143004173.1">
    <property type="nucleotide sequence ID" value="NZ_FMUN01000008.1"/>
</dbReference>
<dbReference type="Proteomes" id="UP000183104">
    <property type="component" value="Unassembled WGS sequence"/>
</dbReference>
<dbReference type="InterPro" id="IPR006680">
    <property type="entry name" value="Amidohydro-rel"/>
</dbReference>
<keyword evidence="3" id="KW-0378">Hydrolase</keyword>
<evidence type="ECO:0000313" key="4">
    <source>
        <dbReference type="Proteomes" id="UP000183104"/>
    </source>
</evidence>
<dbReference type="SUPFAM" id="SSF51556">
    <property type="entry name" value="Metallo-dependent hydrolases"/>
    <property type="match status" value="1"/>
</dbReference>
<proteinExistence type="predicted"/>
<dbReference type="STRING" id="381306.AN478_06150"/>
<dbReference type="Gene3D" id="3.20.20.140">
    <property type="entry name" value="Metal-dependent hydrolases"/>
    <property type="match status" value="1"/>
</dbReference>
<feature type="chain" id="PRO_5010201334" evidence="1">
    <location>
        <begin position="30"/>
        <end position="310"/>
    </location>
</feature>
<feature type="signal peptide" evidence="1">
    <location>
        <begin position="1"/>
        <end position="29"/>
    </location>
</feature>
<dbReference type="OrthoDB" id="3982782at2"/>
<sequence>MPRLFSAPSGLPPVLFVAGALALVGGASAKEEAPFADVHLHYNWDHEEVTSPREAAERLAANNVALGVVSGVPAPRALKLQEAADFPVIALFSPYIHHRGRMDWFRDDEVVRRTREALASGRFHGIGEVHFVASVGPPWDSPVFQGLLDLAREFDVPVLIHAESSDSEYFRPVCEANPEVRFQWAHAGSRLGPEEVEELMGSCPNVWTELSARDPWRYGRFAGKEGGLDEAWVRLFKRFPDRFMTGSDPVWPPGSSMRWDQADSGWERVGQFLDYHRSWLAELPPDLARKIRLTNAKRFYAHALEGDRNQ</sequence>
<evidence type="ECO:0000256" key="1">
    <source>
        <dbReference type="SAM" id="SignalP"/>
    </source>
</evidence>
<dbReference type="AlphaFoldDB" id="A0A1G5H696"/>
<evidence type="ECO:0000313" key="3">
    <source>
        <dbReference type="EMBL" id="SCY59181.1"/>
    </source>
</evidence>
<keyword evidence="1" id="KW-0732">Signal</keyword>
<keyword evidence="4" id="KW-1185">Reference proteome</keyword>
<protein>
    <submittedName>
        <fullName evidence="3">Amidohydrolase</fullName>
    </submittedName>
</protein>
<dbReference type="GO" id="GO:0016787">
    <property type="term" value="F:hydrolase activity"/>
    <property type="evidence" value="ECO:0007669"/>
    <property type="project" value="UniProtKB-KW"/>
</dbReference>
<dbReference type="InterPro" id="IPR032466">
    <property type="entry name" value="Metal_Hydrolase"/>
</dbReference>
<gene>
    <name evidence="3" type="ORF">SAMN05661077_2593</name>
</gene>
<name>A0A1G5H696_9GAMM</name>
<dbReference type="Pfam" id="PF04909">
    <property type="entry name" value="Amidohydro_2"/>
    <property type="match status" value="1"/>
</dbReference>
<reference evidence="4" key="1">
    <citation type="submission" date="2016-10" db="EMBL/GenBank/DDBJ databases">
        <authorList>
            <person name="Varghese N."/>
        </authorList>
    </citation>
    <scope>NUCLEOTIDE SEQUENCE [LARGE SCALE GENOMIC DNA]</scope>
    <source>
        <strain evidence="4">HL 19</strain>
    </source>
</reference>